<evidence type="ECO:0000313" key="2">
    <source>
        <dbReference type="EMBL" id="PKK60854.1"/>
    </source>
</evidence>
<evidence type="ECO:0000256" key="1">
    <source>
        <dbReference type="SAM" id="MobiDB-lite"/>
    </source>
</evidence>
<reference evidence="2 3" key="2">
    <citation type="submission" date="2017-10" db="EMBL/GenBank/DDBJ databases">
        <title>Extensive intraspecific genome diversity in a model arbuscular mycorrhizal fungus.</title>
        <authorList>
            <person name="Chen E.C.H."/>
            <person name="Morin E."/>
            <person name="Baudet D."/>
            <person name="Noel J."/>
            <person name="Ndikumana S."/>
            <person name="Charron P."/>
            <person name="St-Onge C."/>
            <person name="Giorgi J."/>
            <person name="Grigoriev I.V."/>
            <person name="Roux C."/>
            <person name="Martin F.M."/>
            <person name="Corradi N."/>
        </authorList>
    </citation>
    <scope>NUCLEOTIDE SEQUENCE [LARGE SCALE GENOMIC DNA]</scope>
    <source>
        <strain evidence="2 3">C2</strain>
    </source>
</reference>
<comment type="caution">
    <text evidence="2">The sequence shown here is derived from an EMBL/GenBank/DDBJ whole genome shotgun (WGS) entry which is preliminary data.</text>
</comment>
<gene>
    <name evidence="2" type="ORF">RhiirC2_792704</name>
</gene>
<dbReference type="VEuPathDB" id="FungiDB:FUN_018349"/>
<sequence>MARSDKKIVNSNSCHASDIQLYLTKISRVPRPRSPSPAPIVHTKGKDRRREKPQMVNPTPVPELEPQMGAPVLGRDYITEKEAKNWVNPNARRPKEHFRAWEKRLVQRWKKLDLGDHDMPVNLDECLTVCHDLEQYDPDTVRPPTLKELEAIHREGKFLNMDELQVAQDYITEEES</sequence>
<dbReference type="EMBL" id="LLXL01002434">
    <property type="protein sequence ID" value="PKK60854.1"/>
    <property type="molecule type" value="Genomic_DNA"/>
</dbReference>
<dbReference type="Proteomes" id="UP000233469">
    <property type="component" value="Unassembled WGS sequence"/>
</dbReference>
<dbReference type="AlphaFoldDB" id="A0A2N1MGV6"/>
<dbReference type="VEuPathDB" id="FungiDB:RhiirA1_471671"/>
<protein>
    <submittedName>
        <fullName evidence="2">Uncharacterized protein</fullName>
    </submittedName>
</protein>
<reference evidence="2 3" key="1">
    <citation type="submission" date="2016-04" db="EMBL/GenBank/DDBJ databases">
        <title>Genome analyses suggest a sexual origin of heterokaryosis in a supposedly ancient asexual fungus.</title>
        <authorList>
            <person name="Ropars J."/>
            <person name="Sedzielewska K."/>
            <person name="Noel J."/>
            <person name="Charron P."/>
            <person name="Farinelli L."/>
            <person name="Marton T."/>
            <person name="Kruger M."/>
            <person name="Pelin A."/>
            <person name="Brachmann A."/>
            <person name="Corradi N."/>
        </authorList>
    </citation>
    <scope>NUCLEOTIDE SEQUENCE [LARGE SCALE GENOMIC DNA]</scope>
    <source>
        <strain evidence="2 3">C2</strain>
    </source>
</reference>
<name>A0A2N1MGV6_9GLOM</name>
<feature type="region of interest" description="Disordered" evidence="1">
    <location>
        <begin position="26"/>
        <end position="75"/>
    </location>
</feature>
<proteinExistence type="predicted"/>
<organism evidence="2 3">
    <name type="scientific">Rhizophagus irregularis</name>
    <dbReference type="NCBI Taxonomy" id="588596"/>
    <lineage>
        <taxon>Eukaryota</taxon>
        <taxon>Fungi</taxon>
        <taxon>Fungi incertae sedis</taxon>
        <taxon>Mucoromycota</taxon>
        <taxon>Glomeromycotina</taxon>
        <taxon>Glomeromycetes</taxon>
        <taxon>Glomerales</taxon>
        <taxon>Glomeraceae</taxon>
        <taxon>Rhizophagus</taxon>
    </lineage>
</organism>
<accession>A0A2N1MGV6</accession>
<evidence type="ECO:0000313" key="3">
    <source>
        <dbReference type="Proteomes" id="UP000233469"/>
    </source>
</evidence>